<sequence length="96" mass="10610">MILHLRSPKPPRKAGKTSSKLVQSLPSTFGEHTLSTSRLKFSTLTRPPSTSTCPRVYLGQVEDVGMQHGCGTRRSMRGGCRQASLFAQTVILRCFF</sequence>
<name>A0A8T1UKX9_9STRA</name>
<dbReference type="EMBL" id="JAENGZ010000307">
    <property type="protein sequence ID" value="KAG6962470.1"/>
    <property type="molecule type" value="Genomic_DNA"/>
</dbReference>
<feature type="region of interest" description="Disordered" evidence="1">
    <location>
        <begin position="1"/>
        <end position="22"/>
    </location>
</feature>
<reference evidence="2" key="1">
    <citation type="submission" date="2021-01" db="EMBL/GenBank/DDBJ databases">
        <title>Phytophthora aleatoria, a newly-described species from Pinus radiata is distinct from Phytophthora cactorum isolates based on comparative genomics.</title>
        <authorList>
            <person name="Mcdougal R."/>
            <person name="Panda P."/>
            <person name="Williams N."/>
            <person name="Studholme D.J."/>
        </authorList>
    </citation>
    <scope>NUCLEOTIDE SEQUENCE</scope>
    <source>
        <strain evidence="2">NZFS 3830</strain>
    </source>
</reference>
<evidence type="ECO:0000313" key="3">
    <source>
        <dbReference type="Proteomes" id="UP000688947"/>
    </source>
</evidence>
<gene>
    <name evidence="2" type="ORF">JG687_00007144</name>
</gene>
<comment type="caution">
    <text evidence="2">The sequence shown here is derived from an EMBL/GenBank/DDBJ whole genome shotgun (WGS) entry which is preliminary data.</text>
</comment>
<feature type="compositionally biased region" description="Basic residues" evidence="1">
    <location>
        <begin position="1"/>
        <end position="15"/>
    </location>
</feature>
<dbReference type="AlphaFoldDB" id="A0A8T1UKX9"/>
<accession>A0A8T1UKX9</accession>
<proteinExistence type="predicted"/>
<protein>
    <submittedName>
        <fullName evidence="2">Uncharacterized protein</fullName>
    </submittedName>
</protein>
<evidence type="ECO:0000256" key="1">
    <source>
        <dbReference type="SAM" id="MobiDB-lite"/>
    </source>
</evidence>
<organism evidence="2 3">
    <name type="scientific">Phytophthora cactorum</name>
    <dbReference type="NCBI Taxonomy" id="29920"/>
    <lineage>
        <taxon>Eukaryota</taxon>
        <taxon>Sar</taxon>
        <taxon>Stramenopiles</taxon>
        <taxon>Oomycota</taxon>
        <taxon>Peronosporomycetes</taxon>
        <taxon>Peronosporales</taxon>
        <taxon>Peronosporaceae</taxon>
        <taxon>Phytophthora</taxon>
    </lineage>
</organism>
<dbReference type="Proteomes" id="UP000688947">
    <property type="component" value="Unassembled WGS sequence"/>
</dbReference>
<evidence type="ECO:0000313" key="2">
    <source>
        <dbReference type="EMBL" id="KAG6962470.1"/>
    </source>
</evidence>